<accession>B4CVV2</accession>
<dbReference type="Gene3D" id="3.90.1570.10">
    <property type="entry name" value="tt1808, chain A"/>
    <property type="match status" value="1"/>
</dbReference>
<proteinExistence type="predicted"/>
<dbReference type="InterPro" id="IPR011335">
    <property type="entry name" value="Restrct_endonuc-II-like"/>
</dbReference>
<evidence type="ECO:0000259" key="1">
    <source>
        <dbReference type="Pfam" id="PF05685"/>
    </source>
</evidence>
<organism evidence="2 3">
    <name type="scientific">Chthoniobacter flavus Ellin428</name>
    <dbReference type="NCBI Taxonomy" id="497964"/>
    <lineage>
        <taxon>Bacteria</taxon>
        <taxon>Pseudomonadati</taxon>
        <taxon>Verrucomicrobiota</taxon>
        <taxon>Spartobacteria</taxon>
        <taxon>Chthoniobacterales</taxon>
        <taxon>Chthoniobacteraceae</taxon>
        <taxon>Chthoniobacter</taxon>
    </lineage>
</organism>
<gene>
    <name evidence="2" type="ORF">CfE428DRAFT_0789</name>
</gene>
<dbReference type="Proteomes" id="UP000005824">
    <property type="component" value="Unassembled WGS sequence"/>
</dbReference>
<dbReference type="RefSeq" id="WP_006978116.1">
    <property type="nucleotide sequence ID" value="NZ_ABVL01000002.1"/>
</dbReference>
<reference evidence="2 3" key="1">
    <citation type="journal article" date="2011" name="J. Bacteriol.">
        <title>Genome sequence of Chthoniobacter flavus Ellin428, an aerobic heterotrophic soil bacterium.</title>
        <authorList>
            <person name="Kant R."/>
            <person name="van Passel M.W."/>
            <person name="Palva A."/>
            <person name="Lucas S."/>
            <person name="Lapidus A."/>
            <person name="Glavina Del Rio T."/>
            <person name="Dalin E."/>
            <person name="Tice H."/>
            <person name="Bruce D."/>
            <person name="Goodwin L."/>
            <person name="Pitluck S."/>
            <person name="Larimer F.W."/>
            <person name="Land M.L."/>
            <person name="Hauser L."/>
            <person name="Sangwan P."/>
            <person name="de Vos W.M."/>
            <person name="Janssen P.H."/>
            <person name="Smidt H."/>
        </authorList>
    </citation>
    <scope>NUCLEOTIDE SEQUENCE [LARGE SCALE GENOMIC DNA]</scope>
    <source>
        <strain evidence="2 3">Ellin428</strain>
    </source>
</reference>
<dbReference type="EMBL" id="ABVL01000002">
    <property type="protein sequence ID" value="EDY21544.1"/>
    <property type="molecule type" value="Genomic_DNA"/>
</dbReference>
<dbReference type="PANTHER" id="PTHR35400:SF1">
    <property type="entry name" value="SLR1083 PROTEIN"/>
    <property type="match status" value="1"/>
</dbReference>
<dbReference type="PANTHER" id="PTHR35400">
    <property type="entry name" value="SLR1083 PROTEIN"/>
    <property type="match status" value="1"/>
</dbReference>
<dbReference type="CDD" id="cd06260">
    <property type="entry name" value="DUF820-like"/>
    <property type="match status" value="1"/>
</dbReference>
<name>B4CVV2_9BACT</name>
<comment type="caution">
    <text evidence="2">The sequence shown here is derived from an EMBL/GenBank/DDBJ whole genome shotgun (WGS) entry which is preliminary data.</text>
</comment>
<dbReference type="Pfam" id="PF05685">
    <property type="entry name" value="Uma2"/>
    <property type="match status" value="1"/>
</dbReference>
<dbReference type="AlphaFoldDB" id="B4CVV2"/>
<evidence type="ECO:0000313" key="2">
    <source>
        <dbReference type="EMBL" id="EDY21544.1"/>
    </source>
</evidence>
<dbReference type="SUPFAM" id="SSF52980">
    <property type="entry name" value="Restriction endonuclease-like"/>
    <property type="match status" value="1"/>
</dbReference>
<evidence type="ECO:0000313" key="3">
    <source>
        <dbReference type="Proteomes" id="UP000005824"/>
    </source>
</evidence>
<dbReference type="STRING" id="497964.CfE428DRAFT_0789"/>
<dbReference type="eggNOG" id="COG4636">
    <property type="taxonomic scope" value="Bacteria"/>
</dbReference>
<protein>
    <recommendedName>
        <fullName evidence="1">Putative restriction endonuclease domain-containing protein</fullName>
    </recommendedName>
</protein>
<sequence length="187" mass="20724">MIAILDLPEVRQRVSPLTVEDYHRLGEFNENGKRTELIRGIVIEKMSKSPLHATIASRLFKLLLPLVPEGYTARKEEPLTLRDSEPEPDIAIVKGSDADFARSHPTTAALVVEVAVTSVELDRELALVYAEAGVEEYWIVLGNDCAVEVYRRPVNGVYQEKATILSGRELPCRSVPGVSVALEQLFA</sequence>
<keyword evidence="3" id="KW-1185">Reference proteome</keyword>
<feature type="domain" description="Putative restriction endonuclease" evidence="1">
    <location>
        <begin position="19"/>
        <end position="182"/>
    </location>
</feature>
<dbReference type="InterPro" id="IPR008538">
    <property type="entry name" value="Uma2"/>
</dbReference>
<dbReference type="InParanoid" id="B4CVV2"/>
<dbReference type="InterPro" id="IPR012296">
    <property type="entry name" value="Nuclease_put_TT1808"/>
</dbReference>